<dbReference type="EMBL" id="UASK01000005">
    <property type="protein sequence ID" value="SPX41574.1"/>
    <property type="molecule type" value="Genomic_DNA"/>
</dbReference>
<dbReference type="SUPFAM" id="SSF64484">
    <property type="entry name" value="beta and beta-prime subunits of DNA dependent RNA-polymerase"/>
    <property type="match status" value="1"/>
</dbReference>
<keyword evidence="1" id="KW-0240">DNA-directed RNA polymerase</keyword>
<dbReference type="AlphaFoldDB" id="A0A2X1PNQ7"/>
<sequence>MQNGNDIFLPETDVLAQYFLPGKAIVSLDDGAAVKVGEPLARIPQESVGTKDITGGLPRVADLFEARKPKEPAILAEIFWYRVFR</sequence>
<dbReference type="GO" id="GO:0003899">
    <property type="term" value="F:DNA-directed RNA polymerase activity"/>
    <property type="evidence" value="ECO:0007669"/>
    <property type="project" value="UniProtKB-EC"/>
</dbReference>
<name>A0A2X1PNQ7_HAEIF</name>
<accession>A0A2X1PNQ7</accession>
<evidence type="ECO:0000313" key="2">
    <source>
        <dbReference type="Proteomes" id="UP000249936"/>
    </source>
</evidence>
<evidence type="ECO:0000313" key="1">
    <source>
        <dbReference type="EMBL" id="SPX41574.1"/>
    </source>
</evidence>
<dbReference type="GO" id="GO:0000428">
    <property type="term" value="C:DNA-directed RNA polymerase complex"/>
    <property type="evidence" value="ECO:0007669"/>
    <property type="project" value="UniProtKB-KW"/>
</dbReference>
<dbReference type="Proteomes" id="UP000249936">
    <property type="component" value="Unassembled WGS sequence"/>
</dbReference>
<dbReference type="EC" id="2.7.7.6" evidence="1"/>
<reference evidence="1 2" key="1">
    <citation type="submission" date="2018-06" db="EMBL/GenBank/DDBJ databases">
        <authorList>
            <consortium name="Pathogen Informatics"/>
            <person name="Doyle S."/>
        </authorList>
    </citation>
    <scope>NUCLEOTIDE SEQUENCE [LARGE SCALE GENOMIC DNA]</scope>
    <source>
        <strain evidence="1 2">NCTC11872</strain>
    </source>
</reference>
<keyword evidence="1" id="KW-0548">Nucleotidyltransferase</keyword>
<protein>
    <submittedName>
        <fullName evidence="1">DNA-directed RNA polymerase subunit beta</fullName>
        <ecNumber evidence="1">2.7.7.6</ecNumber>
    </submittedName>
</protein>
<gene>
    <name evidence="1" type="primary">rpoC_5</name>
    <name evidence="1" type="ORF">NCTC11872_01183</name>
</gene>
<organism evidence="1 2">
    <name type="scientific">Haemophilus influenzae</name>
    <dbReference type="NCBI Taxonomy" id="727"/>
    <lineage>
        <taxon>Bacteria</taxon>
        <taxon>Pseudomonadati</taxon>
        <taxon>Pseudomonadota</taxon>
        <taxon>Gammaproteobacteria</taxon>
        <taxon>Pasteurellales</taxon>
        <taxon>Pasteurellaceae</taxon>
        <taxon>Haemophilus</taxon>
    </lineage>
</organism>
<dbReference type="Gene3D" id="2.40.50.100">
    <property type="match status" value="1"/>
</dbReference>
<keyword evidence="1" id="KW-0808">Transferase</keyword>
<keyword evidence="1" id="KW-0804">Transcription</keyword>
<proteinExistence type="predicted"/>